<organism evidence="2 3">
    <name type="scientific">Viridibacterium curvum</name>
    <dbReference type="NCBI Taxonomy" id="1101404"/>
    <lineage>
        <taxon>Bacteria</taxon>
        <taxon>Pseudomonadati</taxon>
        <taxon>Pseudomonadota</taxon>
        <taxon>Betaproteobacteria</taxon>
        <taxon>Rhodocyclales</taxon>
        <taxon>Rhodocyclaceae</taxon>
        <taxon>Viridibacterium</taxon>
    </lineage>
</organism>
<proteinExistence type="predicted"/>
<dbReference type="Proteomes" id="UP001500547">
    <property type="component" value="Unassembled WGS sequence"/>
</dbReference>
<accession>A0ABP9QIE2</accession>
<comment type="caution">
    <text evidence="2">The sequence shown here is derived from an EMBL/GenBank/DDBJ whole genome shotgun (WGS) entry which is preliminary data.</text>
</comment>
<feature type="signal peptide" evidence="1">
    <location>
        <begin position="1"/>
        <end position="23"/>
    </location>
</feature>
<feature type="chain" id="PRO_5047162717" evidence="1">
    <location>
        <begin position="24"/>
        <end position="297"/>
    </location>
</feature>
<name>A0ABP9QIE2_9RHOO</name>
<keyword evidence="1" id="KW-0732">Signal</keyword>
<evidence type="ECO:0000256" key="1">
    <source>
        <dbReference type="SAM" id="SignalP"/>
    </source>
</evidence>
<protein>
    <submittedName>
        <fullName evidence="2">Uncharacterized protein</fullName>
    </submittedName>
</protein>
<evidence type="ECO:0000313" key="3">
    <source>
        <dbReference type="Proteomes" id="UP001500547"/>
    </source>
</evidence>
<gene>
    <name evidence="2" type="ORF">GCM10025770_12450</name>
</gene>
<evidence type="ECO:0000313" key="2">
    <source>
        <dbReference type="EMBL" id="GAA5162115.1"/>
    </source>
</evidence>
<reference evidence="3" key="1">
    <citation type="journal article" date="2019" name="Int. J. Syst. Evol. Microbiol.">
        <title>The Global Catalogue of Microorganisms (GCM) 10K type strain sequencing project: providing services to taxonomists for standard genome sequencing and annotation.</title>
        <authorList>
            <consortium name="The Broad Institute Genomics Platform"/>
            <consortium name="The Broad Institute Genome Sequencing Center for Infectious Disease"/>
            <person name="Wu L."/>
            <person name="Ma J."/>
        </authorList>
    </citation>
    <scope>NUCLEOTIDE SEQUENCE [LARGE SCALE GENOMIC DNA]</scope>
    <source>
        <strain evidence="3">JCM 18715</strain>
    </source>
</reference>
<sequence length="297" mass="32564">MTHTLKLILSVVAALSPMSFAHAIGDSGGCGDPLGGPLGKAIKSGPPQEVEHEIARWVDYKEKNLAWTKKLLFLAPGGDTARQQWRQQQTRNLLEGSHEKDAVCAPGPLLPAAVRSGNLEVVRFLLGSPMGLSLKVPENILFSCDYSILHTDEQRAFRRAAFALILDTRKANVNALWRGRTVLQECNEPELITLFIEHGANTTIETGNPGYKENLLDRAVVDAVGVEEGSYTAKRLHGIERARIYASVLPASIEGRSAEKRANHSCNLFINGKRWNPKTCRELSTFIKASPGTFGEK</sequence>
<keyword evidence="3" id="KW-1185">Reference proteome</keyword>
<dbReference type="RefSeq" id="WP_345532020.1">
    <property type="nucleotide sequence ID" value="NZ_BAABLD010000005.1"/>
</dbReference>
<dbReference type="EMBL" id="BAABLD010000005">
    <property type="protein sequence ID" value="GAA5162115.1"/>
    <property type="molecule type" value="Genomic_DNA"/>
</dbReference>